<dbReference type="NCBIfam" id="TIGR00706">
    <property type="entry name" value="SppA_dom"/>
    <property type="match status" value="1"/>
</dbReference>
<comment type="caution">
    <text evidence="9">The sequence shown here is derived from an EMBL/GenBank/DDBJ whole genome shotgun (WGS) entry which is preliminary data.</text>
</comment>
<organism evidence="9 10">
    <name type="scientific">Catenovulum sediminis</name>
    <dbReference type="NCBI Taxonomy" id="1740262"/>
    <lineage>
        <taxon>Bacteria</taxon>
        <taxon>Pseudomonadati</taxon>
        <taxon>Pseudomonadota</taxon>
        <taxon>Gammaproteobacteria</taxon>
        <taxon>Alteromonadales</taxon>
        <taxon>Alteromonadaceae</taxon>
        <taxon>Catenovulum</taxon>
    </lineage>
</organism>
<dbReference type="InterPro" id="IPR047217">
    <property type="entry name" value="S49_SppA_67K_type_N"/>
</dbReference>
<sequence>MTKESGISRLFSALWGTLNFTRKLALNMIFFGVLIAIILAATSERDKITVPKSSALVLNLAGNIVEQKQAVDPVEAFLNETMADTSQPTEILLSDILLVLDNAQHDDRIKVIVLDLQHLTGAGINKLETIGDKLNQLKANGKKVVAVGDYYSKGQYFLATYADEILMHPMGFVQLDGFSVYNTYFKSALEKLKVSTYVFRVGTYKSFVEPFIRDNMSEEAKEANKDWLMRLWHIYKTGVAQRRDIDISDFDEKLAAFERKFEEANYDHAQYALNNNWVDQLATREEIEQVLAEQVGWTDNKRSYNKINFQQYLTLVQSPILPDKSGDKVALVVAKGTIYDGTKPAGEIGGDSTAKLLERARLDDQVKAVVIRIDSPGGSAFASEIIRREIELLQAANKPVVASMSTTAASGGYWIASSADQIWAHPSTVTGSIGVFGLAMTFEKSLGELGIHADGISTTEWPVLHPAVPIEDRVQNILQKSTERVYQRFLQLVSQNRNMTIEEANKVAQGRIWIGEQAQQLGLVDHLGNMSQAIEAAAELAGLENYSTKLIEAELSPQQQFIKEMLGQAYAWFADPTTKSKTVPVQQELVKLIQNVKAISEWNDPKGQYTLCIECP</sequence>
<evidence type="ECO:0000256" key="1">
    <source>
        <dbReference type="ARBA" id="ARBA00004370"/>
    </source>
</evidence>
<evidence type="ECO:0000259" key="8">
    <source>
        <dbReference type="Pfam" id="PF01343"/>
    </source>
</evidence>
<keyword evidence="10" id="KW-1185">Reference proteome</keyword>
<feature type="transmembrane region" description="Helical" evidence="7">
    <location>
        <begin position="24"/>
        <end position="42"/>
    </location>
</feature>
<feature type="domain" description="Peptidase S49" evidence="8">
    <location>
        <begin position="137"/>
        <end position="295"/>
    </location>
</feature>
<dbReference type="Gene3D" id="3.90.226.10">
    <property type="entry name" value="2-enoyl-CoA Hydratase, Chain A, domain 1"/>
    <property type="match status" value="3"/>
</dbReference>
<evidence type="ECO:0000256" key="5">
    <source>
        <dbReference type="ARBA" id="ARBA00022825"/>
    </source>
</evidence>
<keyword evidence="6 7" id="KW-0472">Membrane</keyword>
<evidence type="ECO:0000256" key="2">
    <source>
        <dbReference type="ARBA" id="ARBA00008683"/>
    </source>
</evidence>
<dbReference type="RefSeq" id="WP_350400816.1">
    <property type="nucleotide sequence ID" value="NZ_JBELOE010000080.1"/>
</dbReference>
<keyword evidence="7" id="KW-1133">Transmembrane helix</keyword>
<dbReference type="CDD" id="cd07018">
    <property type="entry name" value="S49_SppA_67K_type"/>
    <property type="match status" value="1"/>
</dbReference>
<comment type="subcellular location">
    <subcellularLocation>
        <location evidence="1">Membrane</location>
    </subcellularLocation>
</comment>
<name>A0ABV1RDU7_9ALTE</name>
<reference evidence="9 10" key="1">
    <citation type="submission" date="2024-06" db="EMBL/GenBank/DDBJ databases">
        <authorList>
            <person name="Chen R.Y."/>
        </authorList>
    </citation>
    <scope>NUCLEOTIDE SEQUENCE [LARGE SCALE GENOMIC DNA]</scope>
    <source>
        <strain evidence="9 10">D2</strain>
    </source>
</reference>
<dbReference type="PANTHER" id="PTHR33209:SF1">
    <property type="entry name" value="PEPTIDASE S49 DOMAIN-CONTAINING PROTEIN"/>
    <property type="match status" value="1"/>
</dbReference>
<evidence type="ECO:0000256" key="7">
    <source>
        <dbReference type="SAM" id="Phobius"/>
    </source>
</evidence>
<evidence type="ECO:0000256" key="6">
    <source>
        <dbReference type="ARBA" id="ARBA00023136"/>
    </source>
</evidence>
<dbReference type="GO" id="GO:0016787">
    <property type="term" value="F:hydrolase activity"/>
    <property type="evidence" value="ECO:0007669"/>
    <property type="project" value="UniProtKB-KW"/>
</dbReference>
<dbReference type="InterPro" id="IPR004635">
    <property type="entry name" value="Pept_S49_SppA"/>
</dbReference>
<keyword evidence="7" id="KW-0812">Transmembrane</keyword>
<dbReference type="Proteomes" id="UP001467690">
    <property type="component" value="Unassembled WGS sequence"/>
</dbReference>
<dbReference type="Gene3D" id="6.20.330.10">
    <property type="match status" value="1"/>
</dbReference>
<keyword evidence="3" id="KW-0645">Protease</keyword>
<dbReference type="PIRSF" id="PIRSF001217">
    <property type="entry name" value="Protease_4_SppA"/>
    <property type="match status" value="1"/>
</dbReference>
<accession>A0ABV1RDU7</accession>
<proteinExistence type="inferred from homology"/>
<dbReference type="InterPro" id="IPR002142">
    <property type="entry name" value="Peptidase_S49"/>
</dbReference>
<dbReference type="PANTHER" id="PTHR33209">
    <property type="entry name" value="PROTEASE 4"/>
    <property type="match status" value="1"/>
</dbReference>
<dbReference type="NCBIfam" id="TIGR00705">
    <property type="entry name" value="SppA_67K"/>
    <property type="match status" value="1"/>
</dbReference>
<dbReference type="SUPFAM" id="SSF52096">
    <property type="entry name" value="ClpP/crotonase"/>
    <property type="match status" value="2"/>
</dbReference>
<dbReference type="CDD" id="cd07023">
    <property type="entry name" value="S49_Sppa_N_C"/>
    <property type="match status" value="1"/>
</dbReference>
<gene>
    <name evidence="9" type="primary">sppA</name>
    <name evidence="9" type="ORF">ABS311_04325</name>
</gene>
<keyword evidence="4 9" id="KW-0378">Hydrolase</keyword>
<comment type="similarity">
    <text evidence="2">Belongs to the peptidase S49 family.</text>
</comment>
<protein>
    <submittedName>
        <fullName evidence="9">Signal peptide peptidase SppA</fullName>
        <ecNumber evidence="9">3.4.21.-</ecNumber>
    </submittedName>
</protein>
<dbReference type="EC" id="3.4.21.-" evidence="9"/>
<dbReference type="InterPro" id="IPR029045">
    <property type="entry name" value="ClpP/crotonase-like_dom_sf"/>
</dbReference>
<dbReference type="Pfam" id="PF01343">
    <property type="entry name" value="Peptidase_S49"/>
    <property type="match status" value="2"/>
</dbReference>
<evidence type="ECO:0000256" key="3">
    <source>
        <dbReference type="ARBA" id="ARBA00022670"/>
    </source>
</evidence>
<evidence type="ECO:0000313" key="10">
    <source>
        <dbReference type="Proteomes" id="UP001467690"/>
    </source>
</evidence>
<feature type="domain" description="Peptidase S49" evidence="8">
    <location>
        <begin position="394"/>
        <end position="543"/>
    </location>
</feature>
<dbReference type="InterPro" id="IPR004634">
    <property type="entry name" value="Pept_S49_pIV"/>
</dbReference>
<evidence type="ECO:0000313" key="9">
    <source>
        <dbReference type="EMBL" id="MER2491103.1"/>
    </source>
</evidence>
<dbReference type="EMBL" id="JBELOE010000080">
    <property type="protein sequence ID" value="MER2491103.1"/>
    <property type="molecule type" value="Genomic_DNA"/>
</dbReference>
<evidence type="ECO:0000256" key="4">
    <source>
        <dbReference type="ARBA" id="ARBA00022801"/>
    </source>
</evidence>
<dbReference type="InterPro" id="IPR047272">
    <property type="entry name" value="S49_SppA_C"/>
</dbReference>
<keyword evidence="5" id="KW-0720">Serine protease</keyword>